<dbReference type="PANTHER" id="PTHR34383">
    <property type="entry name" value="POLYPHOSPHATE:AMP PHOSPHOTRANSFERASE-RELATED"/>
    <property type="match status" value="1"/>
</dbReference>
<dbReference type="Proteomes" id="UP000068382">
    <property type="component" value="Unassembled WGS sequence"/>
</dbReference>
<dbReference type="PIRSF" id="PIRSF028756">
    <property type="entry name" value="PPK2_prd"/>
    <property type="match status" value="1"/>
</dbReference>
<dbReference type="PANTHER" id="PTHR34383:SF1">
    <property type="entry name" value="ADP-POLYPHOSPHATE PHOSPHOTRANSFERASE"/>
    <property type="match status" value="1"/>
</dbReference>
<dbReference type="RefSeq" id="WP_068244000.1">
    <property type="nucleotide sequence ID" value="NZ_LPUY01000074.1"/>
</dbReference>
<comment type="subunit">
    <text evidence="4">Homotetramer.</text>
</comment>
<evidence type="ECO:0000313" key="7">
    <source>
        <dbReference type="Proteomes" id="UP000068382"/>
    </source>
</evidence>
<keyword evidence="2 4" id="KW-0808">Transferase</keyword>
<dbReference type="InterPro" id="IPR016898">
    <property type="entry name" value="Polyphosphate_phosphotransfera"/>
</dbReference>
<proteinExistence type="inferred from homology"/>
<dbReference type="EMBL" id="LPUY01000074">
    <property type="protein sequence ID" value="KUP92530.1"/>
    <property type="molecule type" value="Genomic_DNA"/>
</dbReference>
<dbReference type="OrthoDB" id="9775224at2"/>
<evidence type="ECO:0000256" key="1">
    <source>
        <dbReference type="ARBA" id="ARBA00009924"/>
    </source>
</evidence>
<comment type="function">
    <text evidence="4">Uses inorganic polyphosphate (polyP) as a donor to convert GDP to GTP or ADP to ATP.</text>
</comment>
<keyword evidence="7" id="KW-1185">Reference proteome</keyword>
<reference evidence="6 7" key="1">
    <citation type="submission" date="2015-12" db="EMBL/GenBank/DDBJ databases">
        <title>Genome sequence of the marine Rhodobacteraceae strain O3.65, Candidatus Tritonibacter horizontis.</title>
        <authorList>
            <person name="Poehlein A."/>
            <person name="Giebel H.A."/>
            <person name="Voget S."/>
            <person name="Brinkhoff T."/>
        </authorList>
    </citation>
    <scope>NUCLEOTIDE SEQUENCE [LARGE SCALE GENOMIC DNA]</scope>
    <source>
        <strain evidence="6 7">O3.65</strain>
    </source>
</reference>
<evidence type="ECO:0000256" key="4">
    <source>
        <dbReference type="RuleBase" id="RU369062"/>
    </source>
</evidence>
<dbReference type="NCBIfam" id="TIGR03707">
    <property type="entry name" value="PPK2_P_aer"/>
    <property type="match status" value="1"/>
</dbReference>
<comment type="similarity">
    <text evidence="1 4">Belongs to the polyphosphate kinase 2 (PPK2) family. Class I subfamily.</text>
</comment>
<organism evidence="6 7">
    <name type="scientific">Tritonibacter horizontis</name>
    <dbReference type="NCBI Taxonomy" id="1768241"/>
    <lineage>
        <taxon>Bacteria</taxon>
        <taxon>Pseudomonadati</taxon>
        <taxon>Pseudomonadota</taxon>
        <taxon>Alphaproteobacteria</taxon>
        <taxon>Rhodobacterales</taxon>
        <taxon>Paracoccaceae</taxon>
        <taxon>Tritonibacter</taxon>
    </lineage>
</organism>
<dbReference type="EC" id="2.7.4.-" evidence="4"/>
<dbReference type="AlphaFoldDB" id="A0A132BXR6"/>
<comment type="caution">
    <text evidence="6">The sequence shown here is derived from an EMBL/GenBank/DDBJ whole genome shotgun (WGS) entry which is preliminary data.</text>
</comment>
<gene>
    <name evidence="6" type="ORF">TRIHO_25000</name>
</gene>
<name>A0A132BXR6_9RHOB</name>
<feature type="domain" description="Polyphosphate kinase-2-related" evidence="5">
    <location>
        <begin position="44"/>
        <end position="269"/>
    </location>
</feature>
<dbReference type="SUPFAM" id="SSF52540">
    <property type="entry name" value="P-loop containing nucleoside triphosphate hydrolases"/>
    <property type="match status" value="1"/>
</dbReference>
<evidence type="ECO:0000259" key="5">
    <source>
        <dbReference type="Pfam" id="PF03976"/>
    </source>
</evidence>
<protein>
    <recommendedName>
        <fullName evidence="4">ADP/GDP-polyphosphate phosphotransferase</fullName>
        <ecNumber evidence="4">2.7.4.-</ecNumber>
    </recommendedName>
    <alternativeName>
        <fullName evidence="4">Polyphosphate kinase PPK2</fullName>
    </alternativeName>
</protein>
<dbReference type="InterPro" id="IPR022488">
    <property type="entry name" value="PPK2-related"/>
</dbReference>
<dbReference type="GO" id="GO:0006793">
    <property type="term" value="P:phosphorus metabolic process"/>
    <property type="evidence" value="ECO:0007669"/>
    <property type="project" value="InterPro"/>
</dbReference>
<evidence type="ECO:0000256" key="2">
    <source>
        <dbReference type="ARBA" id="ARBA00022679"/>
    </source>
</evidence>
<sequence length="289" mass="33430">MTKPFDGAISQYFDKTAPSDIRKAIKGSHKDDILNPSYPYDVEISKKDYTAQYDALQIELVKLQAWVKATGQRVAIVFEGRDAAGKGGTIKRFRENLNPRGARVVALSKPTETEATQWYFQRYITQLPAGGEIVFFDRSWYNRGVVEHVFEFCTDAQREHFFSQVIEFEKMLVDEGIHLFKFWLNVGRAEQLRRFLAREEDPLKQWKLSWIDVEGLKRWDAYSEAIRETLTRAQSPHAPWTIVRSDDKKRARLEAIRHVLLSIDYDNKDIEAIGKADPLICGGPEIWDA</sequence>
<dbReference type="GO" id="GO:0008976">
    <property type="term" value="F:polyphosphate kinase activity"/>
    <property type="evidence" value="ECO:0007669"/>
    <property type="project" value="UniProtKB-UniRule"/>
</dbReference>
<dbReference type="Gene3D" id="3.40.50.300">
    <property type="entry name" value="P-loop containing nucleotide triphosphate hydrolases"/>
    <property type="match status" value="1"/>
</dbReference>
<dbReference type="InterPro" id="IPR027417">
    <property type="entry name" value="P-loop_NTPase"/>
</dbReference>
<dbReference type="PATRIC" id="fig|1768241.3.peg.2620"/>
<dbReference type="Pfam" id="PF03976">
    <property type="entry name" value="PPK2"/>
    <property type="match status" value="1"/>
</dbReference>
<accession>A0A132BXR6</accession>
<evidence type="ECO:0000256" key="3">
    <source>
        <dbReference type="ARBA" id="ARBA00022777"/>
    </source>
</evidence>
<evidence type="ECO:0000313" key="6">
    <source>
        <dbReference type="EMBL" id="KUP92530.1"/>
    </source>
</evidence>
<keyword evidence="3 4" id="KW-0418">Kinase</keyword>
<dbReference type="InterPro" id="IPR022486">
    <property type="entry name" value="PPK2_PA0141"/>
</dbReference>